<reference evidence="10 12" key="2">
    <citation type="submission" date="2024-03" db="EMBL/GenBank/DDBJ databases">
        <title>Reference genomes for the five species model microbial community.</title>
        <authorList>
            <person name="Padfield D."/>
        </authorList>
    </citation>
    <scope>NUCLEOTIDE SEQUENCE [LARGE SCALE GENOMIC DNA]</scope>
    <source>
        <strain evidence="10 12">AB1</strain>
    </source>
</reference>
<dbReference type="Proteomes" id="UP000289465">
    <property type="component" value="Unassembled WGS sequence"/>
</dbReference>
<keyword evidence="6 7" id="KW-0472">Membrane</keyword>
<comment type="subcellular location">
    <subcellularLocation>
        <location evidence="1 7">Cell membrane</location>
        <topology evidence="1 7">Multi-pass membrane protein</topology>
    </subcellularLocation>
</comment>
<organism evidence="9 11">
    <name type="scientific">Achromobacter veterisilvae</name>
    <dbReference type="NCBI Taxonomy" id="2069367"/>
    <lineage>
        <taxon>Bacteria</taxon>
        <taxon>Pseudomonadati</taxon>
        <taxon>Pseudomonadota</taxon>
        <taxon>Betaproteobacteria</taxon>
        <taxon>Burkholderiales</taxon>
        <taxon>Alcaligenaceae</taxon>
        <taxon>Achromobacter</taxon>
    </lineage>
</organism>
<evidence type="ECO:0000256" key="1">
    <source>
        <dbReference type="ARBA" id="ARBA00004651"/>
    </source>
</evidence>
<evidence type="ECO:0000259" key="8">
    <source>
        <dbReference type="PROSITE" id="PS50928"/>
    </source>
</evidence>
<feature type="transmembrane region" description="Helical" evidence="7">
    <location>
        <begin position="136"/>
        <end position="162"/>
    </location>
</feature>
<feature type="transmembrane region" description="Helical" evidence="7">
    <location>
        <begin position="12"/>
        <end position="30"/>
    </location>
</feature>
<dbReference type="GO" id="GO:0055085">
    <property type="term" value="P:transmembrane transport"/>
    <property type="evidence" value="ECO:0007669"/>
    <property type="project" value="InterPro"/>
</dbReference>
<dbReference type="EMBL" id="UFQC01000012">
    <property type="protein sequence ID" value="SSW67576.1"/>
    <property type="molecule type" value="Genomic_DNA"/>
</dbReference>
<sequence>MLRQLTYVCGRLIQIIPVALLIILANFFLLKLAPGDISEIMAGEMGAATPEFMAELRTQFGTDQSLLAQLLHYYQKLLSFDLGYSFRNGMEVTALIADRLPATAMLAGASLALAVLLGVGLGWLGANTRRAWLKNVVSVFTSIGFATPLFWVGLMLIVFFSIHLKWLPTGGVEDLDAEYQGFERLADIGKHMIMPVLSLTLFYVAIYARITRAAIKDVQKLDFVRTAKAKGIGKHRVSIIHVLRNALLPVVTVTGMQIGSILSGSVVVETVFAWPGMGRLAFDAVMQRDLNLLLGVLFCSSLVVMFANIMTDLVYARLDPRIELK</sequence>
<evidence type="ECO:0000313" key="9">
    <source>
        <dbReference type="EMBL" id="SSW67576.1"/>
    </source>
</evidence>
<evidence type="ECO:0000256" key="3">
    <source>
        <dbReference type="ARBA" id="ARBA00022475"/>
    </source>
</evidence>
<evidence type="ECO:0000256" key="2">
    <source>
        <dbReference type="ARBA" id="ARBA00022448"/>
    </source>
</evidence>
<dbReference type="InterPro" id="IPR035906">
    <property type="entry name" value="MetI-like_sf"/>
</dbReference>
<dbReference type="Gene3D" id="1.10.3720.10">
    <property type="entry name" value="MetI-like"/>
    <property type="match status" value="1"/>
</dbReference>
<protein>
    <submittedName>
        <fullName evidence="10">ABC transporter permease</fullName>
    </submittedName>
    <submittedName>
        <fullName evidence="9">Dipeptide transport system permease protein DppB</fullName>
    </submittedName>
</protein>
<dbReference type="OrthoDB" id="9803623at2"/>
<keyword evidence="3" id="KW-1003">Cell membrane</keyword>
<evidence type="ECO:0000313" key="12">
    <source>
        <dbReference type="Proteomes" id="UP001456224"/>
    </source>
</evidence>
<feature type="domain" description="ABC transmembrane type-1" evidence="8">
    <location>
        <begin position="100"/>
        <end position="315"/>
    </location>
</feature>
<evidence type="ECO:0000313" key="11">
    <source>
        <dbReference type="Proteomes" id="UP000289465"/>
    </source>
</evidence>
<evidence type="ECO:0000256" key="4">
    <source>
        <dbReference type="ARBA" id="ARBA00022692"/>
    </source>
</evidence>
<feature type="transmembrane region" description="Helical" evidence="7">
    <location>
        <begin position="104"/>
        <end position="124"/>
    </location>
</feature>
<comment type="similarity">
    <text evidence="7">Belongs to the binding-protein-dependent transport system permease family.</text>
</comment>
<dbReference type="InterPro" id="IPR045621">
    <property type="entry name" value="BPD_transp_1_N"/>
</dbReference>
<dbReference type="GO" id="GO:0005886">
    <property type="term" value="C:plasma membrane"/>
    <property type="evidence" value="ECO:0007669"/>
    <property type="project" value="UniProtKB-SubCell"/>
</dbReference>
<dbReference type="Proteomes" id="UP001456224">
    <property type="component" value="Chromosome"/>
</dbReference>
<keyword evidence="5 7" id="KW-1133">Transmembrane helix</keyword>
<dbReference type="Pfam" id="PF19300">
    <property type="entry name" value="BPD_transp_1_N"/>
    <property type="match status" value="1"/>
</dbReference>
<dbReference type="Pfam" id="PF00528">
    <property type="entry name" value="BPD_transp_1"/>
    <property type="match status" value="1"/>
</dbReference>
<proteinExistence type="inferred from homology"/>
<feature type="transmembrane region" description="Helical" evidence="7">
    <location>
        <begin position="192"/>
        <end position="210"/>
    </location>
</feature>
<keyword evidence="4 7" id="KW-0812">Transmembrane</keyword>
<evidence type="ECO:0000256" key="5">
    <source>
        <dbReference type="ARBA" id="ARBA00022989"/>
    </source>
</evidence>
<dbReference type="CDD" id="cd06261">
    <property type="entry name" value="TM_PBP2"/>
    <property type="match status" value="1"/>
</dbReference>
<name>A0A446CI42_9BURK</name>
<feature type="transmembrane region" description="Helical" evidence="7">
    <location>
        <begin position="246"/>
        <end position="272"/>
    </location>
</feature>
<keyword evidence="12" id="KW-1185">Reference proteome</keyword>
<gene>
    <name evidence="9" type="primary">dppB_5</name>
    <name evidence="9" type="ORF">AVE30378_02613</name>
    <name evidence="10" type="ORF">WHX56_06035</name>
</gene>
<dbReference type="AlphaFoldDB" id="A0A446CI42"/>
<accession>A0A446CI42</accession>
<dbReference type="SUPFAM" id="SSF161098">
    <property type="entry name" value="MetI-like"/>
    <property type="match status" value="1"/>
</dbReference>
<evidence type="ECO:0000256" key="6">
    <source>
        <dbReference type="ARBA" id="ARBA00023136"/>
    </source>
</evidence>
<dbReference type="EMBL" id="CP148753">
    <property type="protein sequence ID" value="WXR75059.1"/>
    <property type="molecule type" value="Genomic_DNA"/>
</dbReference>
<dbReference type="InterPro" id="IPR000515">
    <property type="entry name" value="MetI-like"/>
</dbReference>
<keyword evidence="2 7" id="KW-0813">Transport</keyword>
<dbReference type="PANTHER" id="PTHR43163:SF9">
    <property type="entry name" value="ABC TRANSPORTER PERMEASE PROTEIN"/>
    <property type="match status" value="1"/>
</dbReference>
<feature type="transmembrane region" description="Helical" evidence="7">
    <location>
        <begin position="292"/>
        <end position="315"/>
    </location>
</feature>
<evidence type="ECO:0000256" key="7">
    <source>
        <dbReference type="RuleBase" id="RU363032"/>
    </source>
</evidence>
<dbReference type="PANTHER" id="PTHR43163">
    <property type="entry name" value="DIPEPTIDE TRANSPORT SYSTEM PERMEASE PROTEIN DPPB-RELATED"/>
    <property type="match status" value="1"/>
</dbReference>
<dbReference type="PROSITE" id="PS50928">
    <property type="entry name" value="ABC_TM1"/>
    <property type="match status" value="1"/>
</dbReference>
<dbReference type="RefSeq" id="WP_129241322.1">
    <property type="nucleotide sequence ID" value="NZ_CP148753.1"/>
</dbReference>
<evidence type="ECO:0000313" key="10">
    <source>
        <dbReference type="EMBL" id="WXR75059.1"/>
    </source>
</evidence>
<reference evidence="9 11" key="1">
    <citation type="submission" date="2018-07" db="EMBL/GenBank/DDBJ databases">
        <authorList>
            <person name="Peeters C."/>
        </authorList>
    </citation>
    <scope>NUCLEOTIDE SEQUENCE [LARGE SCALE GENOMIC DNA]</scope>
    <source>
        <strain evidence="9 11">LMG 30378</strain>
    </source>
</reference>